<proteinExistence type="predicted"/>
<evidence type="ECO:0000313" key="2">
    <source>
        <dbReference type="EMBL" id="KAK0543044.1"/>
    </source>
</evidence>
<organism evidence="2 3">
    <name type="scientific">Tilletia horrida</name>
    <dbReference type="NCBI Taxonomy" id="155126"/>
    <lineage>
        <taxon>Eukaryota</taxon>
        <taxon>Fungi</taxon>
        <taxon>Dikarya</taxon>
        <taxon>Basidiomycota</taxon>
        <taxon>Ustilaginomycotina</taxon>
        <taxon>Exobasidiomycetes</taxon>
        <taxon>Tilletiales</taxon>
        <taxon>Tilletiaceae</taxon>
        <taxon>Tilletia</taxon>
    </lineage>
</organism>
<dbReference type="Proteomes" id="UP001176517">
    <property type="component" value="Unassembled WGS sequence"/>
</dbReference>
<evidence type="ECO:0000256" key="1">
    <source>
        <dbReference type="SAM" id="MobiDB-lite"/>
    </source>
</evidence>
<reference evidence="2" key="1">
    <citation type="journal article" date="2023" name="PhytoFront">
        <title>Draft Genome Resources of Seven Strains of Tilletia horrida, Causal Agent of Kernel Smut of Rice.</title>
        <authorList>
            <person name="Khanal S."/>
            <person name="Antony Babu S."/>
            <person name="Zhou X.G."/>
        </authorList>
    </citation>
    <scope>NUCLEOTIDE SEQUENCE</scope>
    <source>
        <strain evidence="2">TX6</strain>
    </source>
</reference>
<protein>
    <recommendedName>
        <fullName evidence="4">Jacalin-type lectin domain-containing protein</fullName>
    </recommendedName>
</protein>
<name>A0AAN6GII3_9BASI</name>
<gene>
    <name evidence="2" type="ORF">OC846_006544</name>
</gene>
<feature type="region of interest" description="Disordered" evidence="1">
    <location>
        <begin position="489"/>
        <end position="513"/>
    </location>
</feature>
<feature type="region of interest" description="Disordered" evidence="1">
    <location>
        <begin position="560"/>
        <end position="582"/>
    </location>
</feature>
<dbReference type="AlphaFoldDB" id="A0AAN6GII3"/>
<dbReference type="InterPro" id="IPR036404">
    <property type="entry name" value="Jacalin-like_lectin_dom_sf"/>
</dbReference>
<evidence type="ECO:0008006" key="4">
    <source>
        <dbReference type="Google" id="ProtNLM"/>
    </source>
</evidence>
<feature type="region of interest" description="Disordered" evidence="1">
    <location>
        <begin position="92"/>
        <end position="121"/>
    </location>
</feature>
<feature type="region of interest" description="Disordered" evidence="1">
    <location>
        <begin position="944"/>
        <end position="965"/>
    </location>
</feature>
<feature type="compositionally biased region" description="Basic and acidic residues" evidence="1">
    <location>
        <begin position="92"/>
        <end position="101"/>
    </location>
</feature>
<keyword evidence="3" id="KW-1185">Reference proteome</keyword>
<sequence length="1000" mass="108504">MRLGQGFNSYSQRICINDAVIVSPNRPENFLSNDGQTMRTMLQAKNQPSLWTQSVEVLTDEDRLKEAYEATQALLGGRIDELSDRRQEEIRAWQRRERRTPLPEPGSNNPAPPPYEAKQTAPGVEPIYKASTRTWRINNVGGPSQTVIFTSRFVSDLSQVTSDMGISASLSIKAGMVAGSGRGSFIDSDKFLESDLNLFISCKVVNQTTNFRDPLEFNPLPDGIVDASRWLETYGDCYISAFLEGGEFQAIVSMKILNKARLTEIEAAAKVAFSTGALDIEASAAFKLAKANINLNTETTITASWSGGGNIKPPNEPWTIESLIRAANRFPQNVANSPQRTQAVLTPYDHLRSYMAQMPQEISKFSYDNAILYTDELMDYFMVYKSLMNSLSVDIREIQNNTKRFRVIQPPPPDDVIEGRKVYEASIDGLEEACADIRGQLSLIAARVDWIEKHPWELTTAANKKYKDLFLSPVQFWTGLPVVESVRTGQASRPPLSGLRIGPDPTKGADGKDKAIGAGSDAAAEAQMANFCEPQPEGLSLTPLEEKKCLARVEADKNAPSSATIGAPSTPKKTKMRLTRPMGSREDGTAFFGFDFLRSYVPFRSLTIGIAQGAVASLSVTYANGLQLRRGRSDDEQDCFHLNADWDDGEVILNGSIEVGKPAAEGSAIKGTITSIKLVTSKGRELHARARKQIRYGYQCRYLDGHLYNDLEEISFEAPLPKAVLCGFYGMSSEGTDLKTVGVHRLGFLWAVPPSNPATESTEETAVSINTFATVTEPLHGLKHVTPIVEAAYAATLLPIEREAILGPFNRAKHAGLRFGPVLGSEQGAVAGTTPTGSIFNTNDLLLASATQTLAGQSTVPTQLSFIFARGGGAGSAQLVAIRGWYGRFGFLHGSMDADPFSSPSSYISLDLKLQKGESVRVLRFVPGEKGSMPVSLSVTTSEGRSAAVDARSGSKSDSATALGQGSIQEVNAPSGSFGLKGFFGLESVSGFSRLLPIWA</sequence>
<evidence type="ECO:0000313" key="3">
    <source>
        <dbReference type="Proteomes" id="UP001176517"/>
    </source>
</evidence>
<comment type="caution">
    <text evidence="2">The sequence shown here is derived from an EMBL/GenBank/DDBJ whole genome shotgun (WGS) entry which is preliminary data.</text>
</comment>
<feature type="compositionally biased region" description="Polar residues" evidence="1">
    <location>
        <begin position="954"/>
        <end position="965"/>
    </location>
</feature>
<dbReference type="Gene3D" id="2.100.10.30">
    <property type="entry name" value="Jacalin-like lectin domain"/>
    <property type="match status" value="1"/>
</dbReference>
<dbReference type="EMBL" id="JAPDMZ010000406">
    <property type="protein sequence ID" value="KAK0543044.1"/>
    <property type="molecule type" value="Genomic_DNA"/>
</dbReference>
<accession>A0AAN6GII3</accession>